<dbReference type="Proteomes" id="UP000241247">
    <property type="component" value="Unassembled WGS sequence"/>
</dbReference>
<proteinExistence type="predicted"/>
<dbReference type="InterPro" id="IPR001347">
    <property type="entry name" value="SIS_dom"/>
</dbReference>
<dbReference type="InterPro" id="IPR046348">
    <property type="entry name" value="SIS_dom_sf"/>
</dbReference>
<protein>
    <submittedName>
        <fullName evidence="5">RpiR family transcriptional regulator</fullName>
    </submittedName>
</protein>
<dbReference type="InterPro" id="IPR035472">
    <property type="entry name" value="RpiR-like_SIS"/>
</dbReference>
<dbReference type="SUPFAM" id="SSF53697">
    <property type="entry name" value="SIS domain"/>
    <property type="match status" value="1"/>
</dbReference>
<dbReference type="GO" id="GO:0003700">
    <property type="term" value="F:DNA-binding transcription factor activity"/>
    <property type="evidence" value="ECO:0007669"/>
    <property type="project" value="InterPro"/>
</dbReference>
<dbReference type="AlphaFoldDB" id="A0A2T5AXR4"/>
<dbReference type="InterPro" id="IPR000281">
    <property type="entry name" value="HTH_RpiR"/>
</dbReference>
<keyword evidence="1" id="KW-0805">Transcription regulation</keyword>
<evidence type="ECO:0000256" key="3">
    <source>
        <dbReference type="ARBA" id="ARBA00023163"/>
    </source>
</evidence>
<feature type="domain" description="HTH rpiR-type" evidence="4">
    <location>
        <begin position="8"/>
        <end position="84"/>
    </location>
</feature>
<dbReference type="Gene3D" id="1.10.10.10">
    <property type="entry name" value="Winged helix-like DNA-binding domain superfamily/Winged helix DNA-binding domain"/>
    <property type="match status" value="1"/>
</dbReference>
<gene>
    <name evidence="5" type="ORF">C7449_109120</name>
</gene>
<accession>A0A2T5AXR4</accession>
<dbReference type="Gene3D" id="3.40.50.10490">
    <property type="entry name" value="Glucose-6-phosphate isomerase like protein, domain 1"/>
    <property type="match status" value="1"/>
</dbReference>
<dbReference type="OrthoDB" id="3574600at2"/>
<evidence type="ECO:0000313" key="6">
    <source>
        <dbReference type="Proteomes" id="UP000241247"/>
    </source>
</evidence>
<dbReference type="GO" id="GO:1901135">
    <property type="term" value="P:carbohydrate derivative metabolic process"/>
    <property type="evidence" value="ECO:0007669"/>
    <property type="project" value="InterPro"/>
</dbReference>
<keyword evidence="6" id="KW-1185">Reference proteome</keyword>
<dbReference type="CDD" id="cd05013">
    <property type="entry name" value="SIS_RpiR"/>
    <property type="match status" value="1"/>
</dbReference>
<dbReference type="InterPro" id="IPR036388">
    <property type="entry name" value="WH-like_DNA-bd_sf"/>
</dbReference>
<reference evidence="5 6" key="1">
    <citation type="submission" date="2018-04" db="EMBL/GenBank/DDBJ databases">
        <title>Genomic Encyclopedia of Type Strains, Phase IV (KMG-IV): sequencing the most valuable type-strain genomes for metagenomic binning, comparative biology and taxonomic classification.</title>
        <authorList>
            <person name="Goeker M."/>
        </authorList>
    </citation>
    <scope>NUCLEOTIDE SEQUENCE [LARGE SCALE GENOMIC DNA]</scope>
    <source>
        <strain evidence="5 6">DSM 7138</strain>
    </source>
</reference>
<dbReference type="GO" id="GO:0097367">
    <property type="term" value="F:carbohydrate derivative binding"/>
    <property type="evidence" value="ECO:0007669"/>
    <property type="project" value="InterPro"/>
</dbReference>
<organism evidence="5 6">
    <name type="scientific">Mycoplana dimorpha</name>
    <dbReference type="NCBI Taxonomy" id="28320"/>
    <lineage>
        <taxon>Bacteria</taxon>
        <taxon>Pseudomonadati</taxon>
        <taxon>Pseudomonadota</taxon>
        <taxon>Alphaproteobacteria</taxon>
        <taxon>Hyphomicrobiales</taxon>
        <taxon>Rhizobiaceae</taxon>
        <taxon>Mycoplana</taxon>
    </lineage>
</organism>
<evidence type="ECO:0000259" key="4">
    <source>
        <dbReference type="PROSITE" id="PS51071"/>
    </source>
</evidence>
<name>A0A2T5AXR4_MYCDI</name>
<dbReference type="InterPro" id="IPR009057">
    <property type="entry name" value="Homeodomain-like_sf"/>
</dbReference>
<dbReference type="Pfam" id="PF01418">
    <property type="entry name" value="HTH_6"/>
    <property type="match status" value="1"/>
</dbReference>
<dbReference type="Pfam" id="PF01380">
    <property type="entry name" value="SIS"/>
    <property type="match status" value="1"/>
</dbReference>
<dbReference type="InterPro" id="IPR047640">
    <property type="entry name" value="RpiR-like"/>
</dbReference>
<keyword evidence="2" id="KW-0238">DNA-binding</keyword>
<dbReference type="GO" id="GO:0003677">
    <property type="term" value="F:DNA binding"/>
    <property type="evidence" value="ECO:0007669"/>
    <property type="project" value="UniProtKB-KW"/>
</dbReference>
<comment type="caution">
    <text evidence="5">The sequence shown here is derived from an EMBL/GenBank/DDBJ whole genome shotgun (WGS) entry which is preliminary data.</text>
</comment>
<evidence type="ECO:0000256" key="2">
    <source>
        <dbReference type="ARBA" id="ARBA00023125"/>
    </source>
</evidence>
<dbReference type="EMBL" id="PZZZ01000009">
    <property type="protein sequence ID" value="PTM91516.1"/>
    <property type="molecule type" value="Genomic_DNA"/>
</dbReference>
<evidence type="ECO:0000313" key="5">
    <source>
        <dbReference type="EMBL" id="PTM91516.1"/>
    </source>
</evidence>
<dbReference type="PANTHER" id="PTHR30514:SF18">
    <property type="entry name" value="RPIR-FAMILY TRANSCRIPTIONAL REGULATOR"/>
    <property type="match status" value="1"/>
</dbReference>
<dbReference type="SUPFAM" id="SSF46689">
    <property type="entry name" value="Homeodomain-like"/>
    <property type="match status" value="1"/>
</dbReference>
<dbReference type="PANTHER" id="PTHR30514">
    <property type="entry name" value="GLUCOKINASE"/>
    <property type="match status" value="1"/>
</dbReference>
<dbReference type="RefSeq" id="WP_108004578.1">
    <property type="nucleotide sequence ID" value="NZ_JBHEEX010000012.1"/>
</dbReference>
<sequence length="300" mass="33110">MSDGKASTTVRTRIREAAAQLTASERKIANAILADYPFTGLESIQELAAKTGVSAPSITRFVSKIGCGGFHDLQRHLIAELKEGRRSPLDLKSTQRPVGQTEFLPEYIARVSSVLQEMTATVSLAQFDILAALLADSSRNIYLLGGRISDNVASFLSIHLRQIRSGIYHMADNPEFWPEHVLRMRKKDVVVLFDFRRYQPSLSRLAETIAEKQGAMIVVVTDKWMSPAARSADHIIALPIDAGTAWDTVAAAIVLAEALIVRVSEADWEATQKRIGDWDGVRFSLPGYDQNKIDGDTNET</sequence>
<evidence type="ECO:0000256" key="1">
    <source>
        <dbReference type="ARBA" id="ARBA00023015"/>
    </source>
</evidence>
<dbReference type="PROSITE" id="PS51071">
    <property type="entry name" value="HTH_RPIR"/>
    <property type="match status" value="1"/>
</dbReference>
<keyword evidence="3" id="KW-0804">Transcription</keyword>